<dbReference type="EMBL" id="FWFL01000010">
    <property type="protein sequence ID" value="SLN62010.1"/>
    <property type="molecule type" value="Genomic_DNA"/>
</dbReference>
<dbReference type="Pfam" id="PF11741">
    <property type="entry name" value="AMIN"/>
    <property type="match status" value="1"/>
</dbReference>
<evidence type="ECO:0000256" key="5">
    <source>
        <dbReference type="SAM" id="SignalP"/>
    </source>
</evidence>
<dbReference type="Pfam" id="PF01520">
    <property type="entry name" value="Amidase_3"/>
    <property type="match status" value="1"/>
</dbReference>
<dbReference type="InterPro" id="IPR002508">
    <property type="entry name" value="MurNAc-LAA_cat"/>
</dbReference>
<protein>
    <recommendedName>
        <fullName evidence="2">N-acetylmuramoyl-L-alanine amidase</fullName>
        <ecNumber evidence="2">3.5.1.28</ecNumber>
    </recommendedName>
</protein>
<dbReference type="Proteomes" id="UP000193827">
    <property type="component" value="Unassembled WGS sequence"/>
</dbReference>
<evidence type="ECO:0000259" key="6">
    <source>
        <dbReference type="SMART" id="SM00646"/>
    </source>
</evidence>
<feature type="chain" id="PRO_5011009385" description="N-acetylmuramoyl-L-alanine amidase" evidence="5">
    <location>
        <begin position="23"/>
        <end position="408"/>
    </location>
</feature>
<dbReference type="Gene3D" id="3.40.630.40">
    <property type="entry name" value="Zn-dependent exopeptidases"/>
    <property type="match status" value="1"/>
</dbReference>
<feature type="signal peptide" evidence="5">
    <location>
        <begin position="1"/>
        <end position="22"/>
    </location>
</feature>
<dbReference type="PANTHER" id="PTHR30404">
    <property type="entry name" value="N-ACETYLMURAMOYL-L-ALANINE AMIDASE"/>
    <property type="match status" value="1"/>
</dbReference>
<dbReference type="InterPro" id="IPR050695">
    <property type="entry name" value="N-acetylmuramoyl_amidase_3"/>
</dbReference>
<dbReference type="SMART" id="SM00646">
    <property type="entry name" value="Ami_3"/>
    <property type="match status" value="1"/>
</dbReference>
<comment type="catalytic activity">
    <reaction evidence="1">
        <text>Hydrolyzes the link between N-acetylmuramoyl residues and L-amino acid residues in certain cell-wall glycopeptides.</text>
        <dbReference type="EC" id="3.5.1.28"/>
    </reaction>
</comment>
<dbReference type="GO" id="GO:0009253">
    <property type="term" value="P:peptidoglycan catabolic process"/>
    <property type="evidence" value="ECO:0007669"/>
    <property type="project" value="InterPro"/>
</dbReference>
<dbReference type="CDD" id="cd02696">
    <property type="entry name" value="MurNAc-LAA"/>
    <property type="match status" value="1"/>
</dbReference>
<dbReference type="InterPro" id="IPR021731">
    <property type="entry name" value="AMIN_dom"/>
</dbReference>
<dbReference type="SUPFAM" id="SSF53187">
    <property type="entry name" value="Zn-dependent exopeptidases"/>
    <property type="match status" value="1"/>
</dbReference>
<keyword evidence="5" id="KW-0732">Signal</keyword>
<proteinExistence type="predicted"/>
<evidence type="ECO:0000313" key="8">
    <source>
        <dbReference type="Proteomes" id="UP000193827"/>
    </source>
</evidence>
<dbReference type="EC" id="3.5.1.28" evidence="2"/>
<evidence type="ECO:0000256" key="1">
    <source>
        <dbReference type="ARBA" id="ARBA00001561"/>
    </source>
</evidence>
<feature type="region of interest" description="Disordered" evidence="4">
    <location>
        <begin position="151"/>
        <end position="172"/>
    </location>
</feature>
<dbReference type="OrthoDB" id="9806267at2"/>
<name>A0A1Y5TJQ6_9RHOB</name>
<accession>A0A1Y5TJQ6</accession>
<dbReference type="Gene3D" id="2.60.40.3500">
    <property type="match status" value="1"/>
</dbReference>
<evidence type="ECO:0000256" key="2">
    <source>
        <dbReference type="ARBA" id="ARBA00011901"/>
    </source>
</evidence>
<evidence type="ECO:0000256" key="3">
    <source>
        <dbReference type="ARBA" id="ARBA00022801"/>
    </source>
</evidence>
<dbReference type="GO" id="GO:0008745">
    <property type="term" value="F:N-acetylmuramoyl-L-alanine amidase activity"/>
    <property type="evidence" value="ECO:0007669"/>
    <property type="project" value="UniProtKB-EC"/>
</dbReference>
<dbReference type="GO" id="GO:0030288">
    <property type="term" value="C:outer membrane-bounded periplasmic space"/>
    <property type="evidence" value="ECO:0007669"/>
    <property type="project" value="TreeGrafter"/>
</dbReference>
<evidence type="ECO:0000256" key="4">
    <source>
        <dbReference type="SAM" id="MobiDB-lite"/>
    </source>
</evidence>
<organism evidence="7 8">
    <name type="scientific">Roseovarius litorisediminis</name>
    <dbReference type="NCBI Taxonomy" id="1312363"/>
    <lineage>
        <taxon>Bacteria</taxon>
        <taxon>Pseudomonadati</taxon>
        <taxon>Pseudomonadota</taxon>
        <taxon>Alphaproteobacteria</taxon>
        <taxon>Rhodobacterales</taxon>
        <taxon>Roseobacteraceae</taxon>
        <taxon>Roseovarius</taxon>
    </lineage>
</organism>
<sequence length="408" mass="43819">MSSMIRIFLALMLCGWALMAPAQDFSGLARLDAAQSAITDTRGGVQIRLRLSQGVPYRVYTLDAPRRLVLDFREVNWQGADPEALDQSMAVTGLRMGTFRAGWSRMVVDLDGAYLLKTTALDLEGATGAADLEVILHKGSDAEFTARAGAPNLPGWDLPEGSSSQLKRPRQRGEDPLVVVLDPGHGGIDPGAEQGGATEKDLMLMFALELKEVLVRAGGFEVVLTRSDDSFVSLERRVALAHRAGADVFVSLHADALSEGLAQGAAVYTLSESASDAASAALAERHNRADMLAGVDLSGKDDVVADVLMDLARMETQPRAEKVAGELLAALQAQKLKLHSHPLRHAGFSVLKSPDIPSVLLELGFLSSERDLQQLRDPAWRARMASAIRDGLSAWRLSDAASADLVRH</sequence>
<evidence type="ECO:0000313" key="7">
    <source>
        <dbReference type="EMBL" id="SLN62010.1"/>
    </source>
</evidence>
<feature type="domain" description="MurNAc-LAA" evidence="6">
    <location>
        <begin position="238"/>
        <end position="393"/>
    </location>
</feature>
<dbReference type="PANTHER" id="PTHR30404:SF0">
    <property type="entry name" value="N-ACETYLMURAMOYL-L-ALANINE AMIDASE AMIC"/>
    <property type="match status" value="1"/>
</dbReference>
<reference evidence="7 8" key="1">
    <citation type="submission" date="2017-03" db="EMBL/GenBank/DDBJ databases">
        <authorList>
            <person name="Afonso C.L."/>
            <person name="Miller P.J."/>
            <person name="Scott M.A."/>
            <person name="Spackman E."/>
            <person name="Goraichik I."/>
            <person name="Dimitrov K.M."/>
            <person name="Suarez D.L."/>
            <person name="Swayne D.E."/>
        </authorList>
    </citation>
    <scope>NUCLEOTIDE SEQUENCE [LARGE SCALE GENOMIC DNA]</scope>
    <source>
        <strain evidence="7 8">CECT 8287</strain>
    </source>
</reference>
<keyword evidence="3 7" id="KW-0378">Hydrolase</keyword>
<dbReference type="AlphaFoldDB" id="A0A1Y5TJQ6"/>
<gene>
    <name evidence="7" type="primary">amiA</name>
    <name evidence="7" type="ORF">PEL8287_03368</name>
</gene>
<keyword evidence="8" id="KW-1185">Reference proteome</keyword>